<dbReference type="RefSeq" id="WP_044333858.1">
    <property type="nucleotide sequence ID" value="NZ_CP010836.1"/>
</dbReference>
<proteinExistence type="predicted"/>
<sequence>MSDDSEMMFEDDAAYAVGEKVMEMAERLAPIAKITPGARAAWAFEMDGQRFEVELRLASGK</sequence>
<protein>
    <submittedName>
        <fullName evidence="1">Uncharacterized protein</fullName>
    </submittedName>
</protein>
<evidence type="ECO:0000313" key="1">
    <source>
        <dbReference type="EMBL" id="AJP73161.1"/>
    </source>
</evidence>
<dbReference type="EMBL" id="CP010836">
    <property type="protein sequence ID" value="AJP73161.1"/>
    <property type="molecule type" value="Genomic_DNA"/>
</dbReference>
<organism evidence="1 2">
    <name type="scientific">Sphingomonas hengshuiensis</name>
    <dbReference type="NCBI Taxonomy" id="1609977"/>
    <lineage>
        <taxon>Bacteria</taxon>
        <taxon>Pseudomonadati</taxon>
        <taxon>Pseudomonadota</taxon>
        <taxon>Alphaproteobacteria</taxon>
        <taxon>Sphingomonadales</taxon>
        <taxon>Sphingomonadaceae</taxon>
        <taxon>Sphingomonas</taxon>
    </lineage>
</organism>
<dbReference type="OrthoDB" id="7597243at2"/>
<dbReference type="KEGG" id="sphi:TS85_17225"/>
<keyword evidence="2" id="KW-1185">Reference proteome</keyword>
<accession>A0A7U4JAC4</accession>
<reference evidence="1 2" key="1">
    <citation type="journal article" date="2015" name="Int. J. Syst. Evol. Microbiol.">
        <title>Sphingomonas hengshuiensis sp. nov., isolated from lake wetland.</title>
        <authorList>
            <person name="Wei S."/>
            <person name="Wang T."/>
            <person name="Liu H."/>
            <person name="Zhang C."/>
            <person name="Guo J."/>
            <person name="Wang Q."/>
            <person name="Liang K."/>
            <person name="Zhang Z."/>
        </authorList>
    </citation>
    <scope>NUCLEOTIDE SEQUENCE [LARGE SCALE GENOMIC DNA]</scope>
    <source>
        <strain evidence="1 2">WHSC-8</strain>
    </source>
</reference>
<gene>
    <name evidence="1" type="ORF">TS85_17225</name>
</gene>
<evidence type="ECO:0000313" key="2">
    <source>
        <dbReference type="Proteomes" id="UP000032300"/>
    </source>
</evidence>
<name>A0A7U4JAC4_9SPHN</name>
<reference evidence="1 2" key="2">
    <citation type="submission" date="2015-02" db="EMBL/GenBank/DDBJ databases">
        <title>The complete genome of Sphingomonas hengshuiensis sp. WHSC-8 isolated from soil of Hengshui Lake.</title>
        <authorList>
            <person name="Wei S."/>
            <person name="Guo J."/>
            <person name="Su C."/>
            <person name="Wu R."/>
            <person name="Zhang Z."/>
            <person name="Liang K."/>
            <person name="Li H."/>
            <person name="Wang T."/>
            <person name="Liu H."/>
            <person name="Zhang C."/>
            <person name="Li Z."/>
            <person name="Wang Q."/>
            <person name="Meng J."/>
        </authorList>
    </citation>
    <scope>NUCLEOTIDE SEQUENCE [LARGE SCALE GENOMIC DNA]</scope>
    <source>
        <strain evidence="1 2">WHSC-8</strain>
    </source>
</reference>
<dbReference type="Proteomes" id="UP000032300">
    <property type="component" value="Chromosome"/>
</dbReference>
<dbReference type="AlphaFoldDB" id="A0A7U4JAC4"/>